<name>A0A396J942_MEDTR</name>
<accession>A0A396J942</accession>
<gene>
    <name evidence="2" type="ORF">MtrunA17_Chr2g0293721</name>
</gene>
<evidence type="ECO:0000256" key="1">
    <source>
        <dbReference type="SAM" id="SignalP"/>
    </source>
</evidence>
<evidence type="ECO:0000313" key="3">
    <source>
        <dbReference type="Proteomes" id="UP000265566"/>
    </source>
</evidence>
<comment type="caution">
    <text evidence="2">The sequence shown here is derived from an EMBL/GenBank/DDBJ whole genome shotgun (WGS) entry which is preliminary data.</text>
</comment>
<dbReference type="Proteomes" id="UP000265566">
    <property type="component" value="Chromosome 2"/>
</dbReference>
<keyword evidence="1" id="KW-0732">Signal</keyword>
<feature type="signal peptide" evidence="1">
    <location>
        <begin position="1"/>
        <end position="25"/>
    </location>
</feature>
<protein>
    <recommendedName>
        <fullName evidence="4">Thionin-like protein</fullName>
    </recommendedName>
</protein>
<dbReference type="AlphaFoldDB" id="A0A396J942"/>
<dbReference type="Gramene" id="rna8764">
    <property type="protein sequence ID" value="RHN72995.1"/>
    <property type="gene ID" value="gene8764"/>
</dbReference>
<evidence type="ECO:0000313" key="2">
    <source>
        <dbReference type="EMBL" id="RHN72995.1"/>
    </source>
</evidence>
<proteinExistence type="predicted"/>
<evidence type="ECO:0008006" key="4">
    <source>
        <dbReference type="Google" id="ProtNLM"/>
    </source>
</evidence>
<reference evidence="3" key="1">
    <citation type="journal article" date="2018" name="Nat. Plants">
        <title>Whole-genome landscape of Medicago truncatula symbiotic genes.</title>
        <authorList>
            <person name="Pecrix Y."/>
            <person name="Staton S.E."/>
            <person name="Sallet E."/>
            <person name="Lelandais-Briere C."/>
            <person name="Moreau S."/>
            <person name="Carrere S."/>
            <person name="Blein T."/>
            <person name="Jardinaud M.F."/>
            <person name="Latrasse D."/>
            <person name="Zouine M."/>
            <person name="Zahm M."/>
            <person name="Kreplak J."/>
            <person name="Mayjonade B."/>
            <person name="Satge C."/>
            <person name="Perez M."/>
            <person name="Cauet S."/>
            <person name="Marande W."/>
            <person name="Chantry-Darmon C."/>
            <person name="Lopez-Roques C."/>
            <person name="Bouchez O."/>
            <person name="Berard A."/>
            <person name="Debelle F."/>
            <person name="Munos S."/>
            <person name="Bendahmane A."/>
            <person name="Berges H."/>
            <person name="Niebel A."/>
            <person name="Buitink J."/>
            <person name="Frugier F."/>
            <person name="Benhamed M."/>
            <person name="Crespi M."/>
            <person name="Gouzy J."/>
            <person name="Gamas P."/>
        </authorList>
    </citation>
    <scope>NUCLEOTIDE SEQUENCE [LARGE SCALE GENOMIC DNA]</scope>
    <source>
        <strain evidence="3">cv. Jemalong A17</strain>
    </source>
</reference>
<sequence length="73" mass="8395">MEVSMIRKCAVMMLMIMLIVTHVECNSPSQEFEPTKLKGWPRTSCEIKCTMSCLPHIIHDYEACVIDCENKNC</sequence>
<organism evidence="2 3">
    <name type="scientific">Medicago truncatula</name>
    <name type="common">Barrel medic</name>
    <name type="synonym">Medicago tribuloides</name>
    <dbReference type="NCBI Taxonomy" id="3880"/>
    <lineage>
        <taxon>Eukaryota</taxon>
        <taxon>Viridiplantae</taxon>
        <taxon>Streptophyta</taxon>
        <taxon>Embryophyta</taxon>
        <taxon>Tracheophyta</taxon>
        <taxon>Spermatophyta</taxon>
        <taxon>Magnoliopsida</taxon>
        <taxon>eudicotyledons</taxon>
        <taxon>Gunneridae</taxon>
        <taxon>Pentapetalae</taxon>
        <taxon>rosids</taxon>
        <taxon>fabids</taxon>
        <taxon>Fabales</taxon>
        <taxon>Fabaceae</taxon>
        <taxon>Papilionoideae</taxon>
        <taxon>50 kb inversion clade</taxon>
        <taxon>NPAAA clade</taxon>
        <taxon>Hologalegina</taxon>
        <taxon>IRL clade</taxon>
        <taxon>Trifolieae</taxon>
        <taxon>Medicago</taxon>
    </lineage>
</organism>
<dbReference type="EMBL" id="PSQE01000002">
    <property type="protein sequence ID" value="RHN72995.1"/>
    <property type="molecule type" value="Genomic_DNA"/>
</dbReference>
<feature type="chain" id="PRO_5017255230" description="Thionin-like protein" evidence="1">
    <location>
        <begin position="26"/>
        <end position="73"/>
    </location>
</feature>